<evidence type="ECO:0000313" key="4">
    <source>
        <dbReference type="Proteomes" id="UP000297245"/>
    </source>
</evidence>
<dbReference type="Proteomes" id="UP000297245">
    <property type="component" value="Unassembled WGS sequence"/>
</dbReference>
<feature type="transmembrane region" description="Helical" evidence="2">
    <location>
        <begin position="184"/>
        <end position="202"/>
    </location>
</feature>
<keyword evidence="2" id="KW-1133">Transmembrane helix</keyword>
<protein>
    <submittedName>
        <fullName evidence="3">Uncharacterized protein</fullName>
    </submittedName>
</protein>
<organism evidence="3 4">
    <name type="scientific">Dendrothele bispora (strain CBS 962.96)</name>
    <dbReference type="NCBI Taxonomy" id="1314807"/>
    <lineage>
        <taxon>Eukaryota</taxon>
        <taxon>Fungi</taxon>
        <taxon>Dikarya</taxon>
        <taxon>Basidiomycota</taxon>
        <taxon>Agaricomycotina</taxon>
        <taxon>Agaricomycetes</taxon>
        <taxon>Agaricomycetidae</taxon>
        <taxon>Agaricales</taxon>
        <taxon>Agaricales incertae sedis</taxon>
        <taxon>Dendrothele</taxon>
    </lineage>
</organism>
<keyword evidence="4" id="KW-1185">Reference proteome</keyword>
<evidence type="ECO:0000256" key="1">
    <source>
        <dbReference type="SAM" id="MobiDB-lite"/>
    </source>
</evidence>
<keyword evidence="2" id="KW-0472">Membrane</keyword>
<evidence type="ECO:0000313" key="3">
    <source>
        <dbReference type="EMBL" id="THV02100.1"/>
    </source>
</evidence>
<keyword evidence="2" id="KW-0812">Transmembrane</keyword>
<proteinExistence type="predicted"/>
<evidence type="ECO:0000256" key="2">
    <source>
        <dbReference type="SAM" id="Phobius"/>
    </source>
</evidence>
<accession>A0A4S8MHE8</accession>
<name>A0A4S8MHE8_DENBC</name>
<dbReference type="OrthoDB" id="3013045at2759"/>
<feature type="compositionally biased region" description="Basic and acidic residues" evidence="1">
    <location>
        <begin position="49"/>
        <end position="61"/>
    </location>
</feature>
<feature type="region of interest" description="Disordered" evidence="1">
    <location>
        <begin position="49"/>
        <end position="74"/>
    </location>
</feature>
<sequence>MTKADIRAEQFKVELNDVRKKRTNHSETRVKTLLAIPLYRDLREDQHDGIDDEVGVGRDPMDIDDTNPPSSQSINRKWLPITLEKLFDGEVQRPIDDFVTRRPRRHGFNEEVLRMELMAAEYSDEPLDDAPQNQDLKLYEVSLTAPQNQDLKLYKAQDENAAIDFILLAWHIENLLEVSNARDYSWIFYGFTGVILSILWPTPPQPLLYVDREI</sequence>
<reference evidence="3 4" key="1">
    <citation type="journal article" date="2019" name="Nat. Ecol. Evol.">
        <title>Megaphylogeny resolves global patterns of mushroom evolution.</title>
        <authorList>
            <person name="Varga T."/>
            <person name="Krizsan K."/>
            <person name="Foldi C."/>
            <person name="Dima B."/>
            <person name="Sanchez-Garcia M."/>
            <person name="Sanchez-Ramirez S."/>
            <person name="Szollosi G.J."/>
            <person name="Szarkandi J.G."/>
            <person name="Papp V."/>
            <person name="Albert L."/>
            <person name="Andreopoulos W."/>
            <person name="Angelini C."/>
            <person name="Antonin V."/>
            <person name="Barry K.W."/>
            <person name="Bougher N.L."/>
            <person name="Buchanan P."/>
            <person name="Buyck B."/>
            <person name="Bense V."/>
            <person name="Catcheside P."/>
            <person name="Chovatia M."/>
            <person name="Cooper J."/>
            <person name="Damon W."/>
            <person name="Desjardin D."/>
            <person name="Finy P."/>
            <person name="Geml J."/>
            <person name="Haridas S."/>
            <person name="Hughes K."/>
            <person name="Justo A."/>
            <person name="Karasinski D."/>
            <person name="Kautmanova I."/>
            <person name="Kiss B."/>
            <person name="Kocsube S."/>
            <person name="Kotiranta H."/>
            <person name="LaButti K.M."/>
            <person name="Lechner B.E."/>
            <person name="Liimatainen K."/>
            <person name="Lipzen A."/>
            <person name="Lukacs Z."/>
            <person name="Mihaltcheva S."/>
            <person name="Morgado L.N."/>
            <person name="Niskanen T."/>
            <person name="Noordeloos M.E."/>
            <person name="Ohm R.A."/>
            <person name="Ortiz-Santana B."/>
            <person name="Ovrebo C."/>
            <person name="Racz N."/>
            <person name="Riley R."/>
            <person name="Savchenko A."/>
            <person name="Shiryaev A."/>
            <person name="Soop K."/>
            <person name="Spirin V."/>
            <person name="Szebenyi C."/>
            <person name="Tomsovsky M."/>
            <person name="Tulloss R.E."/>
            <person name="Uehling J."/>
            <person name="Grigoriev I.V."/>
            <person name="Vagvolgyi C."/>
            <person name="Papp T."/>
            <person name="Martin F.M."/>
            <person name="Miettinen O."/>
            <person name="Hibbett D.S."/>
            <person name="Nagy L.G."/>
        </authorList>
    </citation>
    <scope>NUCLEOTIDE SEQUENCE [LARGE SCALE GENOMIC DNA]</scope>
    <source>
        <strain evidence="3 4">CBS 962.96</strain>
    </source>
</reference>
<gene>
    <name evidence="3" type="ORF">K435DRAFT_853072</name>
</gene>
<dbReference type="AlphaFoldDB" id="A0A4S8MHE8"/>
<dbReference type="EMBL" id="ML179080">
    <property type="protein sequence ID" value="THV02100.1"/>
    <property type="molecule type" value="Genomic_DNA"/>
</dbReference>